<keyword evidence="4" id="KW-0808">Transferase</keyword>
<dbReference type="InterPro" id="IPR014043">
    <property type="entry name" value="Acyl_transferase_dom"/>
</dbReference>
<dbReference type="EMBL" id="CM032183">
    <property type="protein sequence ID" value="KAG7094535.1"/>
    <property type="molecule type" value="Genomic_DNA"/>
</dbReference>
<dbReference type="InterPro" id="IPR020841">
    <property type="entry name" value="PKS_Beta-ketoAc_synthase_dom"/>
</dbReference>
<dbReference type="PROSITE" id="PS00606">
    <property type="entry name" value="KS3_1"/>
    <property type="match status" value="1"/>
</dbReference>
<dbReference type="Pfam" id="PF22621">
    <property type="entry name" value="CurL-like_PKS_C"/>
    <property type="match status" value="1"/>
</dbReference>
<dbReference type="InterPro" id="IPR016039">
    <property type="entry name" value="Thiolase-like"/>
</dbReference>
<keyword evidence="12" id="KW-1185">Reference proteome</keyword>
<dbReference type="Gene3D" id="3.40.50.1820">
    <property type="entry name" value="alpha/beta hydrolase"/>
    <property type="match status" value="1"/>
</dbReference>
<feature type="domain" description="PKS/mFAS DH" evidence="10">
    <location>
        <begin position="970"/>
        <end position="1293"/>
    </location>
</feature>
<dbReference type="SUPFAM" id="SSF55048">
    <property type="entry name" value="Probable ACP-binding domain of malonyl-CoA ACP transacylase"/>
    <property type="match status" value="1"/>
</dbReference>
<comment type="caution">
    <text evidence="11">The sequence shown here is derived from an EMBL/GenBank/DDBJ whole genome shotgun (WGS) entry which is preliminary data.</text>
</comment>
<dbReference type="CDD" id="cd00833">
    <property type="entry name" value="PKS"/>
    <property type="match status" value="1"/>
</dbReference>
<dbReference type="Proteomes" id="UP001049176">
    <property type="component" value="Chromosome 3"/>
</dbReference>
<dbReference type="GO" id="GO:0044550">
    <property type="term" value="P:secondary metabolite biosynthetic process"/>
    <property type="evidence" value="ECO:0007669"/>
    <property type="project" value="TreeGrafter"/>
</dbReference>
<dbReference type="Gene3D" id="3.30.70.3290">
    <property type="match status" value="1"/>
</dbReference>
<reference evidence="11" key="1">
    <citation type="journal article" date="2021" name="Genome Biol. Evol.">
        <title>The assembled and annotated genome of the fairy-ring fungus Marasmius oreades.</title>
        <authorList>
            <person name="Hiltunen M."/>
            <person name="Ament-Velasquez S.L."/>
            <person name="Johannesson H."/>
        </authorList>
    </citation>
    <scope>NUCLEOTIDE SEQUENCE</scope>
    <source>
        <strain evidence="11">03SP1</strain>
    </source>
</reference>
<evidence type="ECO:0000259" key="9">
    <source>
        <dbReference type="PROSITE" id="PS52004"/>
    </source>
</evidence>
<dbReference type="OrthoDB" id="329835at2759"/>
<dbReference type="Pfam" id="PF02801">
    <property type="entry name" value="Ketoacyl-synt_C"/>
    <property type="match status" value="1"/>
</dbReference>
<evidence type="ECO:0000256" key="1">
    <source>
        <dbReference type="ARBA" id="ARBA00005179"/>
    </source>
</evidence>
<evidence type="ECO:0000256" key="7">
    <source>
        <dbReference type="SAM" id="MobiDB-lite"/>
    </source>
</evidence>
<sequence>MPAPSGSCSGQAEIPPKHEPIAIVGMAINMPGSPDVAKLWEVLERGINTISEIPSTRFDISIYDGIQNPNRQMKVHTGNFISGADEFDNTFFKVSPREARSMDPQQRILLHTAYEALEDSGYVPRSSPCFDPETVGCYVGATAHDYVHNLQNDIDVYYSTGTLNAFLCGRVSYVLKLGGPSIVVDTACSSSSVAIYQACRALVNGDCNAALAGGVNIITSPDLFLGLDRAHFLSPTGQCSAFDVSADGYSRSEGCGMFVLKRLSDAINENDRIYGVIRAIEVNQSGSASSITHPHSTTQSLLFRKLLENAGVKDPMRVNVVEAHGTGTQAGDPTEVESIRRVFCRHQCGDGGGRNDENPLYLTSIKANIGHLETASGAAGLAKLLLMMRYRSIPPQISLKRLNPNISPLEEDGTVIHNGLGTVEWKPSHPGMTRMALLNNFGAAGSNTAALIEEWVPPPGPEARVTSGSSSGMPYIFGFSAKDKTAALSLRDRYVYFLNTSREDIVDVAYTMTSRRQLYKFRAAVVASSTEELVQKLQNVEIRKVDDTPNTPPPNVVFVFSGQGGQYLGMGRVLYETSPVFRGAVDECQNILLALGSTGILEIITAKENIEVEVEAFQSAVFAVEYALAKLWISWGVVPSAVIGHRSGYPSLFYSITDDVFEPSSLGEYAALVIAQVLTLHDALFIVAHRARLMFQRCHKQTSGMLALNRSGSSVQRLLLMHDFHPDLFISCYNGPEDCVVSGPVSRTFDFQRLFSDTVGRKCTVLDVPFGYHSRYMEPLLDELREIASKVQMAPPKIPIASNVLGIVIEPGDSSVFNSEYVARHCVEPVQFEAGIQALVARSKLLAGATRQGNVWIEIGPHPVTLPYLKTNPLTSGGSTSGSLLLPSMRKRCNPWLTLTTSLADLFSSNVPIRWREVFSHVSPSCIHLPSYPFSKKQFWVPYVEPNFQGSSSTIVPAASPPEPATYTSHLAEGKCWVQYPSPSNNFTAIFETPLRLVSSFTVEHSVAGIPIGSGTLYSELVMSFVKLASRYTNKNHQPIGMEVGNVFIRDLEFVKPLITETVDNCVLTITIAIDDDSGSFTISSRALRDTGLGSSLLARGGYTIKGETRITNHKFQKFLPKMEDGIARLSSPNSRTETFLAQTAYTFFSGVFEYEPQYRGIRSVTVSADGTEGYAQVLVPPSPQQTRGAGPEKLNIYPVLMDSFCQIGLVMASLQAGPDDGYICSEVGAVKTVPSEIDVVAPYLTYCRVSWALDRSVATTDVWAYRSDRLPHKMAFFAGGVKFKRVSLPTFKKFLERCRGSSYCVPNNHPSPPETSQPRFTDPPLSLPTPPPETPSSHSQILQAVADTCGMDRASLDSSNELAALGIDSLMLIELIDRIRVAFPEFSSHADILSSCITVRDIVDKIDGSLDLATNAVVRSASLPALPNPPPQLLREDREPGIQIADDIIGMVSSILGVPIQHMEGDTSLDALGLDSLASIEVLHEVQQRLGVTLPDDFFLHNPTVTSIQSFFSSASTSPTVVLETPPLLSPSPKTDDEDKLLPVKSINLDSSPGDDSTIIHALHLSNNPTLVHNRQIQGTTPVFLIHDGSGVTSYYERMPTSSRTLWTLHSPHFLNAKPWNNLSEMAKMYAERILTVVTEGPIILGGWSFGSVAAYETALQLRKLVVGSTKPNLHVQGLLLIDPPNPLNHVPLSPSLVSRMLKEREAAHVRIQSAIANKVESLIHNQFGLNGSLLGKYDPFDTPKELGHLPTDLCPRIALLRSRDPYVGSGDDDVPAWINDRSDPTGATKGWKNLTSSPVKVWDIPGNHFEPFLPSNIKEVSNCMEKALDYLQSQDAK</sequence>
<dbReference type="InterPro" id="IPR042104">
    <property type="entry name" value="PKS_dehydratase_sf"/>
</dbReference>
<dbReference type="SUPFAM" id="SSF53474">
    <property type="entry name" value="alpha/beta-Hydrolases"/>
    <property type="match status" value="1"/>
</dbReference>
<dbReference type="SMART" id="SM00825">
    <property type="entry name" value="PKS_KS"/>
    <property type="match status" value="1"/>
</dbReference>
<dbReference type="SMART" id="SM00827">
    <property type="entry name" value="PKS_AT"/>
    <property type="match status" value="1"/>
</dbReference>
<dbReference type="InterPro" id="IPR001227">
    <property type="entry name" value="Ac_transferase_dom_sf"/>
</dbReference>
<dbReference type="Gene3D" id="3.10.129.110">
    <property type="entry name" value="Polyketide synthase dehydratase"/>
    <property type="match status" value="1"/>
</dbReference>
<dbReference type="GO" id="GO:0031177">
    <property type="term" value="F:phosphopantetheine binding"/>
    <property type="evidence" value="ECO:0007669"/>
    <property type="project" value="InterPro"/>
</dbReference>
<dbReference type="KEGG" id="more:E1B28_005363"/>
<dbReference type="InterPro" id="IPR001031">
    <property type="entry name" value="Thioesterase"/>
</dbReference>
<evidence type="ECO:0000313" key="12">
    <source>
        <dbReference type="Proteomes" id="UP001049176"/>
    </source>
</evidence>
<dbReference type="InterPro" id="IPR050091">
    <property type="entry name" value="PKS_NRPS_Biosynth_Enz"/>
</dbReference>
<evidence type="ECO:0000259" key="8">
    <source>
        <dbReference type="PROSITE" id="PS50075"/>
    </source>
</evidence>
<dbReference type="InterPro" id="IPR049900">
    <property type="entry name" value="PKS_mFAS_DH"/>
</dbReference>
<dbReference type="InterPro" id="IPR020806">
    <property type="entry name" value="PKS_PP-bd"/>
</dbReference>
<dbReference type="InterPro" id="IPR014031">
    <property type="entry name" value="Ketoacyl_synth_C"/>
</dbReference>
<dbReference type="InterPro" id="IPR018201">
    <property type="entry name" value="Ketoacyl_synth_AS"/>
</dbReference>
<dbReference type="SMART" id="SM00823">
    <property type="entry name" value="PKS_PP"/>
    <property type="match status" value="2"/>
</dbReference>
<feature type="region of interest" description="C-terminal hotdog fold" evidence="6">
    <location>
        <begin position="1135"/>
        <end position="1293"/>
    </location>
</feature>
<dbReference type="GeneID" id="66074439"/>
<keyword evidence="2" id="KW-0596">Phosphopantetheine</keyword>
<feature type="active site" description="Proton donor; for dehydratase activity" evidence="6">
    <location>
        <position position="1203"/>
    </location>
</feature>
<evidence type="ECO:0000256" key="3">
    <source>
        <dbReference type="ARBA" id="ARBA00022553"/>
    </source>
</evidence>
<dbReference type="InterPro" id="IPR016035">
    <property type="entry name" value="Acyl_Trfase/lysoPLipase"/>
</dbReference>
<dbReference type="GO" id="GO:0004312">
    <property type="term" value="F:fatty acid synthase activity"/>
    <property type="evidence" value="ECO:0007669"/>
    <property type="project" value="TreeGrafter"/>
</dbReference>
<proteinExistence type="predicted"/>
<dbReference type="InterPro" id="IPR016036">
    <property type="entry name" value="Malonyl_transacylase_ACP-bd"/>
</dbReference>
<feature type="compositionally biased region" description="Pro residues" evidence="7">
    <location>
        <begin position="1326"/>
        <end position="1335"/>
    </location>
</feature>
<evidence type="ECO:0000256" key="2">
    <source>
        <dbReference type="ARBA" id="ARBA00022450"/>
    </source>
</evidence>
<dbReference type="InterPro" id="IPR009081">
    <property type="entry name" value="PP-bd_ACP"/>
</dbReference>
<evidence type="ECO:0000256" key="5">
    <source>
        <dbReference type="ARBA" id="ARBA00023026"/>
    </source>
</evidence>
<keyword evidence="3" id="KW-0597">Phosphoprotein</keyword>
<dbReference type="Gene3D" id="3.30.70.250">
    <property type="entry name" value="Malonyl-CoA ACP transacylase, ACP-binding"/>
    <property type="match status" value="1"/>
</dbReference>
<dbReference type="PROSITE" id="PS00012">
    <property type="entry name" value="PHOSPHOPANTETHEINE"/>
    <property type="match status" value="2"/>
</dbReference>
<evidence type="ECO:0000313" key="11">
    <source>
        <dbReference type="EMBL" id="KAG7094535.1"/>
    </source>
</evidence>
<keyword evidence="5" id="KW-0843">Virulence</keyword>
<dbReference type="InterPro" id="IPR036736">
    <property type="entry name" value="ACP-like_sf"/>
</dbReference>
<feature type="domain" description="Carrier" evidence="8">
    <location>
        <begin position="1336"/>
        <end position="1411"/>
    </location>
</feature>
<feature type="active site" description="Proton acceptor; for dehydratase activity" evidence="6">
    <location>
        <position position="1005"/>
    </location>
</feature>
<feature type="region of interest" description="N-terminal hotdog fold" evidence="6">
    <location>
        <begin position="970"/>
        <end position="1110"/>
    </location>
</feature>
<dbReference type="Pfam" id="PF00975">
    <property type="entry name" value="Thioesterase"/>
    <property type="match status" value="1"/>
</dbReference>
<dbReference type="SUPFAM" id="SSF52151">
    <property type="entry name" value="FabD/lysophospholipase-like"/>
    <property type="match status" value="1"/>
</dbReference>
<comment type="pathway">
    <text evidence="1">Secondary metabolite biosynthesis.</text>
</comment>
<dbReference type="PROSITE" id="PS52004">
    <property type="entry name" value="KS3_2"/>
    <property type="match status" value="1"/>
</dbReference>
<gene>
    <name evidence="11" type="ORF">E1B28_005363</name>
</gene>
<dbReference type="Gene3D" id="1.10.1200.10">
    <property type="entry name" value="ACP-like"/>
    <property type="match status" value="2"/>
</dbReference>
<dbReference type="Gene3D" id="3.40.47.10">
    <property type="match status" value="1"/>
</dbReference>
<dbReference type="RefSeq" id="XP_043011005.1">
    <property type="nucleotide sequence ID" value="XM_043149921.1"/>
</dbReference>
<feature type="domain" description="Carrier" evidence="8">
    <location>
        <begin position="1440"/>
        <end position="1517"/>
    </location>
</feature>
<protein>
    <submittedName>
        <fullName evidence="11">Type I Iterative PKS</fullName>
    </submittedName>
</protein>
<evidence type="ECO:0000256" key="4">
    <source>
        <dbReference type="ARBA" id="ARBA00022679"/>
    </source>
</evidence>
<dbReference type="Pfam" id="PF00550">
    <property type="entry name" value="PP-binding"/>
    <property type="match status" value="2"/>
</dbReference>
<organism evidence="11 12">
    <name type="scientific">Marasmius oreades</name>
    <name type="common">fairy-ring Marasmius</name>
    <dbReference type="NCBI Taxonomy" id="181124"/>
    <lineage>
        <taxon>Eukaryota</taxon>
        <taxon>Fungi</taxon>
        <taxon>Dikarya</taxon>
        <taxon>Basidiomycota</taxon>
        <taxon>Agaricomycotina</taxon>
        <taxon>Agaricomycetes</taxon>
        <taxon>Agaricomycetidae</taxon>
        <taxon>Agaricales</taxon>
        <taxon>Marasmiineae</taxon>
        <taxon>Marasmiaceae</taxon>
        <taxon>Marasmius</taxon>
    </lineage>
</organism>
<dbReference type="Pfam" id="PF00109">
    <property type="entry name" value="ketoacyl-synt"/>
    <property type="match status" value="1"/>
</dbReference>
<accession>A0A9P7UUQ1</accession>
<dbReference type="GO" id="GO:0006633">
    <property type="term" value="P:fatty acid biosynthetic process"/>
    <property type="evidence" value="ECO:0007669"/>
    <property type="project" value="InterPro"/>
</dbReference>
<dbReference type="PANTHER" id="PTHR43775:SF37">
    <property type="entry name" value="SI:DKEY-61P9.11"/>
    <property type="match status" value="1"/>
</dbReference>
<feature type="domain" description="Ketosynthase family 3 (KS3)" evidence="9">
    <location>
        <begin position="18"/>
        <end position="454"/>
    </location>
</feature>
<dbReference type="Gene3D" id="3.40.366.10">
    <property type="entry name" value="Malonyl-Coenzyme A Acyl Carrier Protein, domain 2"/>
    <property type="match status" value="1"/>
</dbReference>
<dbReference type="PANTHER" id="PTHR43775">
    <property type="entry name" value="FATTY ACID SYNTHASE"/>
    <property type="match status" value="1"/>
</dbReference>
<dbReference type="InterPro" id="IPR029058">
    <property type="entry name" value="AB_hydrolase_fold"/>
</dbReference>
<dbReference type="GO" id="GO:0004315">
    <property type="term" value="F:3-oxoacyl-[acyl-carrier-protein] synthase activity"/>
    <property type="evidence" value="ECO:0007669"/>
    <property type="project" value="InterPro"/>
</dbReference>
<name>A0A9P7UUQ1_9AGAR</name>
<dbReference type="SUPFAM" id="SSF53901">
    <property type="entry name" value="Thiolase-like"/>
    <property type="match status" value="1"/>
</dbReference>
<dbReference type="InterPro" id="IPR006162">
    <property type="entry name" value="Ppantetheine_attach_site"/>
</dbReference>
<feature type="region of interest" description="Disordered" evidence="7">
    <location>
        <begin position="1307"/>
        <end position="1339"/>
    </location>
</feature>
<dbReference type="Pfam" id="PF00698">
    <property type="entry name" value="Acyl_transf_1"/>
    <property type="match status" value="1"/>
</dbReference>
<dbReference type="InterPro" id="IPR014030">
    <property type="entry name" value="Ketoacyl_synth_N"/>
</dbReference>
<evidence type="ECO:0000256" key="6">
    <source>
        <dbReference type="PROSITE-ProRule" id="PRU01363"/>
    </source>
</evidence>
<dbReference type="PROSITE" id="PS52019">
    <property type="entry name" value="PKS_MFAS_DH"/>
    <property type="match status" value="1"/>
</dbReference>
<dbReference type="SUPFAM" id="SSF47336">
    <property type="entry name" value="ACP-like"/>
    <property type="match status" value="2"/>
</dbReference>
<evidence type="ECO:0000259" key="10">
    <source>
        <dbReference type="PROSITE" id="PS52019"/>
    </source>
</evidence>
<dbReference type="PROSITE" id="PS50075">
    <property type="entry name" value="CARRIER"/>
    <property type="match status" value="2"/>
</dbReference>